<dbReference type="SUPFAM" id="SSF47781">
    <property type="entry name" value="RuvA domain 2-like"/>
    <property type="match status" value="1"/>
</dbReference>
<dbReference type="Gene3D" id="3.10.560.10">
    <property type="entry name" value="Outer membrane lipoprotein wza domain like"/>
    <property type="match status" value="1"/>
</dbReference>
<dbReference type="InterPro" id="IPR010994">
    <property type="entry name" value="RuvA_2-like"/>
</dbReference>
<proteinExistence type="predicted"/>
<dbReference type="Pfam" id="PF10531">
    <property type="entry name" value="SLBB"/>
    <property type="match status" value="1"/>
</dbReference>
<dbReference type="Gene3D" id="1.10.150.310">
    <property type="entry name" value="Tex RuvX-like domain-like"/>
    <property type="match status" value="1"/>
</dbReference>
<dbReference type="InterPro" id="IPR019554">
    <property type="entry name" value="Soluble_ligand-bd"/>
</dbReference>
<feature type="domain" description="Helix-hairpin-helix DNA-binding motif class 1" evidence="1">
    <location>
        <begin position="169"/>
        <end position="188"/>
    </location>
</feature>
<dbReference type="InterPro" id="IPR051675">
    <property type="entry name" value="Endo/Exo/Phosphatase_dom_1"/>
</dbReference>
<dbReference type="EMBL" id="CAFBNO010000033">
    <property type="protein sequence ID" value="CAB4956573.1"/>
    <property type="molecule type" value="Genomic_DNA"/>
</dbReference>
<name>A0A6J7KP40_9ZZZZ</name>
<dbReference type="PANTHER" id="PTHR21180:SF32">
    <property type="entry name" value="ENDONUCLEASE_EXONUCLEASE_PHOSPHATASE FAMILY DOMAIN-CONTAINING PROTEIN 1"/>
    <property type="match status" value="1"/>
</dbReference>
<evidence type="ECO:0000259" key="1">
    <source>
        <dbReference type="SMART" id="SM00278"/>
    </source>
</evidence>
<feature type="domain" description="Helix-hairpin-helix DNA-binding motif class 1" evidence="1">
    <location>
        <begin position="139"/>
        <end position="158"/>
    </location>
</feature>
<dbReference type="InterPro" id="IPR003583">
    <property type="entry name" value="Hlx-hairpin-Hlx_DNA-bd_motif"/>
</dbReference>
<protein>
    <submittedName>
        <fullName evidence="2">Unannotated protein</fullName>
    </submittedName>
</protein>
<organism evidence="2">
    <name type="scientific">freshwater metagenome</name>
    <dbReference type="NCBI Taxonomy" id="449393"/>
    <lineage>
        <taxon>unclassified sequences</taxon>
        <taxon>metagenomes</taxon>
        <taxon>ecological metagenomes</taxon>
    </lineage>
</organism>
<sequence>MESFKKLLVAVRTGDRAALRRLAVFLVVGVTALILLLSSLGGQETGAIAKSRTKVTQSALFVAVVGSVVRPGVYPVDSATRLFEVISAAGGFTKDADQGSVNLARLVTDGEQIIVSNSLGVVAKTSASKLLSLNSATVADLETLPGVGPTLAGRIIDWKAANGNFSSVEDLLKVSGIGDKLFARIRTMVRP</sequence>
<dbReference type="Pfam" id="PF12836">
    <property type="entry name" value="HHH_3"/>
    <property type="match status" value="1"/>
</dbReference>
<dbReference type="GO" id="GO:0015627">
    <property type="term" value="C:type II protein secretion system complex"/>
    <property type="evidence" value="ECO:0007669"/>
    <property type="project" value="TreeGrafter"/>
</dbReference>
<gene>
    <name evidence="2" type="ORF">UFOPK3837_00783</name>
</gene>
<dbReference type="GO" id="GO:0003677">
    <property type="term" value="F:DNA binding"/>
    <property type="evidence" value="ECO:0007669"/>
    <property type="project" value="InterPro"/>
</dbReference>
<evidence type="ECO:0000313" key="2">
    <source>
        <dbReference type="EMBL" id="CAB4956573.1"/>
    </source>
</evidence>
<reference evidence="2" key="1">
    <citation type="submission" date="2020-05" db="EMBL/GenBank/DDBJ databases">
        <authorList>
            <person name="Chiriac C."/>
            <person name="Salcher M."/>
            <person name="Ghai R."/>
            <person name="Kavagutti S V."/>
        </authorList>
    </citation>
    <scope>NUCLEOTIDE SEQUENCE</scope>
</reference>
<dbReference type="GO" id="GO:0015628">
    <property type="term" value="P:protein secretion by the type II secretion system"/>
    <property type="evidence" value="ECO:0007669"/>
    <property type="project" value="TreeGrafter"/>
</dbReference>
<dbReference type="AlphaFoldDB" id="A0A6J7KP40"/>
<dbReference type="SMART" id="SM00278">
    <property type="entry name" value="HhH1"/>
    <property type="match status" value="2"/>
</dbReference>
<dbReference type="PANTHER" id="PTHR21180">
    <property type="entry name" value="ENDONUCLEASE/EXONUCLEASE/PHOSPHATASE FAMILY DOMAIN-CONTAINING PROTEIN 1"/>
    <property type="match status" value="1"/>
</dbReference>
<accession>A0A6J7KP40</accession>
<dbReference type="GO" id="GO:0006281">
    <property type="term" value="P:DNA repair"/>
    <property type="evidence" value="ECO:0007669"/>
    <property type="project" value="InterPro"/>
</dbReference>